<comment type="caution">
    <text evidence="8">The sequence shown here is derived from an EMBL/GenBank/DDBJ whole genome shotgun (WGS) entry which is preliminary data.</text>
</comment>
<keyword evidence="5" id="KW-0378">Hydrolase</keyword>
<evidence type="ECO:0000256" key="1">
    <source>
        <dbReference type="ARBA" id="ARBA00022679"/>
    </source>
</evidence>
<evidence type="ECO:0000259" key="7">
    <source>
        <dbReference type="Pfam" id="PF17917"/>
    </source>
</evidence>
<keyword evidence="3" id="KW-0540">Nuclease</keyword>
<reference evidence="8" key="1">
    <citation type="submission" date="2016-04" db="EMBL/GenBank/DDBJ databases">
        <authorList>
            <person name="Nguyen H.D."/>
            <person name="Samba Siva P."/>
            <person name="Cullis J."/>
            <person name="Levesque C.A."/>
            <person name="Hambleton S."/>
        </authorList>
    </citation>
    <scope>NUCLEOTIDE SEQUENCE</scope>
    <source>
        <strain evidence="8">DAOMC 236422</strain>
    </source>
</reference>
<keyword evidence="6" id="KW-0695">RNA-directed DNA polymerase</keyword>
<dbReference type="GO" id="GO:0003964">
    <property type="term" value="F:RNA-directed DNA polymerase activity"/>
    <property type="evidence" value="ECO:0007669"/>
    <property type="project" value="UniProtKB-KW"/>
</dbReference>
<evidence type="ECO:0000313" key="9">
    <source>
        <dbReference type="Proteomes" id="UP000078113"/>
    </source>
</evidence>
<keyword evidence="2" id="KW-0548">Nucleotidyltransferase</keyword>
<dbReference type="AlphaFoldDB" id="A0A8X7N4T3"/>
<protein>
    <recommendedName>
        <fullName evidence="7">Reverse transcriptase RNase H-like domain-containing protein</fullName>
    </recommendedName>
</protein>
<dbReference type="GO" id="GO:0016787">
    <property type="term" value="F:hydrolase activity"/>
    <property type="evidence" value="ECO:0007669"/>
    <property type="project" value="UniProtKB-KW"/>
</dbReference>
<name>A0A8X7N4T3_9BASI</name>
<evidence type="ECO:0000313" key="8">
    <source>
        <dbReference type="EMBL" id="KAE8267106.1"/>
    </source>
</evidence>
<dbReference type="InterPro" id="IPR043502">
    <property type="entry name" value="DNA/RNA_pol_sf"/>
</dbReference>
<evidence type="ECO:0000256" key="2">
    <source>
        <dbReference type="ARBA" id="ARBA00022695"/>
    </source>
</evidence>
<keyword evidence="1" id="KW-0808">Transferase</keyword>
<organism evidence="8 9">
    <name type="scientific">Tilletia walkeri</name>
    <dbReference type="NCBI Taxonomy" id="117179"/>
    <lineage>
        <taxon>Eukaryota</taxon>
        <taxon>Fungi</taxon>
        <taxon>Dikarya</taxon>
        <taxon>Basidiomycota</taxon>
        <taxon>Ustilaginomycotina</taxon>
        <taxon>Exobasidiomycetes</taxon>
        <taxon>Tilletiales</taxon>
        <taxon>Tilletiaceae</taxon>
        <taxon>Tilletia</taxon>
    </lineage>
</organism>
<reference evidence="8" key="2">
    <citation type="journal article" date="2019" name="IMA Fungus">
        <title>Genome sequencing and comparison of five Tilletia species to identify candidate genes for the detection of regulated species infecting wheat.</title>
        <authorList>
            <person name="Nguyen H.D.T."/>
            <person name="Sultana T."/>
            <person name="Kesanakurti P."/>
            <person name="Hambleton S."/>
        </authorList>
    </citation>
    <scope>NUCLEOTIDE SEQUENCE</scope>
    <source>
        <strain evidence="8">DAOMC 236422</strain>
    </source>
</reference>
<dbReference type="GO" id="GO:0004519">
    <property type="term" value="F:endonuclease activity"/>
    <property type="evidence" value="ECO:0007669"/>
    <property type="project" value="UniProtKB-KW"/>
</dbReference>
<feature type="domain" description="Reverse transcriptase RNase H-like" evidence="7">
    <location>
        <begin position="114"/>
        <end position="174"/>
    </location>
</feature>
<dbReference type="Proteomes" id="UP000078113">
    <property type="component" value="Unassembled WGS sequence"/>
</dbReference>
<dbReference type="Pfam" id="PF17917">
    <property type="entry name" value="RT_RNaseH"/>
    <property type="match status" value="1"/>
</dbReference>
<gene>
    <name evidence="8" type="ORF">A4X09_0g5244</name>
</gene>
<evidence type="ECO:0000256" key="5">
    <source>
        <dbReference type="ARBA" id="ARBA00022801"/>
    </source>
</evidence>
<sequence>MGISAEFSVDQLDVLPSSPDPFAATRTSDEIDLPGDGELLDGDDGRVLADDEVSVVESAEPVLPPRARLPPVRLADFQIGAMDTSLVVPSDLLQGPVFRPRTVEVDGRSVTLVERPVAFLSRLTTVAEKRLVAPELELSCLAWAFGQWAHLLEGAPVLVITDHAPMAAMLTSASSTRYGPTITKCRALLLPHLHNLRFEHRAGRSHTNVDSLSRLIAPETIEDAVGPPSPTG</sequence>
<keyword evidence="4" id="KW-0255">Endonuclease</keyword>
<evidence type="ECO:0000256" key="4">
    <source>
        <dbReference type="ARBA" id="ARBA00022759"/>
    </source>
</evidence>
<keyword evidence="9" id="KW-1185">Reference proteome</keyword>
<evidence type="ECO:0000256" key="3">
    <source>
        <dbReference type="ARBA" id="ARBA00022722"/>
    </source>
</evidence>
<dbReference type="SUPFAM" id="SSF56672">
    <property type="entry name" value="DNA/RNA polymerases"/>
    <property type="match status" value="1"/>
</dbReference>
<accession>A0A8X7N4T3</accession>
<evidence type="ECO:0000256" key="6">
    <source>
        <dbReference type="ARBA" id="ARBA00022918"/>
    </source>
</evidence>
<dbReference type="EMBL" id="LWDG02000258">
    <property type="protein sequence ID" value="KAE8267106.1"/>
    <property type="molecule type" value="Genomic_DNA"/>
</dbReference>
<proteinExistence type="predicted"/>
<dbReference type="InterPro" id="IPR041373">
    <property type="entry name" value="RT_RNaseH"/>
</dbReference>